<evidence type="ECO:0000256" key="3">
    <source>
        <dbReference type="ARBA" id="ARBA00022515"/>
    </source>
</evidence>
<evidence type="ECO:0000256" key="10">
    <source>
        <dbReference type="SAM" id="MobiDB-lite"/>
    </source>
</evidence>
<proteinExistence type="inferred from homology"/>
<feature type="domain" description="BLUF" evidence="11">
    <location>
        <begin position="425"/>
        <end position="523"/>
    </location>
</feature>
<evidence type="ECO:0000256" key="9">
    <source>
        <dbReference type="RuleBase" id="RU003514"/>
    </source>
</evidence>
<dbReference type="PANTHER" id="PTHR10536">
    <property type="entry name" value="DNA PRIMASE SMALL SUBUNIT"/>
    <property type="match status" value="1"/>
</dbReference>
<keyword evidence="5" id="KW-0548">Nucleotidyltransferase</keyword>
<keyword evidence="3 9" id="KW-0639">Primosome</keyword>
<reference evidence="12" key="1">
    <citation type="journal article" date="2020" name="G3 (Bethesda)">
        <title>High-Quality Assemblies for Three Invasive Social Wasps from the &lt;i&gt;Vespula&lt;/i&gt; Genus.</title>
        <authorList>
            <person name="Harrop T.W.R."/>
            <person name="Guhlin J."/>
            <person name="McLaughlin G.M."/>
            <person name="Permina E."/>
            <person name="Stockwell P."/>
            <person name="Gilligan J."/>
            <person name="Le Lec M.F."/>
            <person name="Gruber M.A.M."/>
            <person name="Quinn O."/>
            <person name="Lovegrove M."/>
            <person name="Duncan E.J."/>
            <person name="Remnant E.J."/>
            <person name="Van Eeckhoven J."/>
            <person name="Graham B."/>
            <person name="Knapp R.A."/>
            <person name="Langford K.W."/>
            <person name="Kronenberg Z."/>
            <person name="Press M.O."/>
            <person name="Eacker S.M."/>
            <person name="Wilson-Rankin E.E."/>
            <person name="Purcell J."/>
            <person name="Lester P.J."/>
            <person name="Dearden P.K."/>
        </authorList>
    </citation>
    <scope>NUCLEOTIDE SEQUENCE</scope>
    <source>
        <strain evidence="12">Volc-1</strain>
    </source>
</reference>
<evidence type="ECO:0000256" key="2">
    <source>
        <dbReference type="ARBA" id="ARBA00022478"/>
    </source>
</evidence>
<keyword evidence="2 9" id="KW-0240">DNA-directed RNA polymerase</keyword>
<evidence type="ECO:0000259" key="11">
    <source>
        <dbReference type="PROSITE" id="PS50925"/>
    </source>
</evidence>
<dbReference type="InterPro" id="IPR055308">
    <property type="entry name" value="TEX47-like"/>
</dbReference>
<gene>
    <name evidence="12" type="ORF">H0235_009202</name>
</gene>
<dbReference type="PROSITE" id="PS50925">
    <property type="entry name" value="BLUF"/>
    <property type="match status" value="1"/>
</dbReference>
<dbReference type="Gene3D" id="3.90.920.10">
    <property type="entry name" value="DNA primase, PRIM domain"/>
    <property type="match status" value="1"/>
</dbReference>
<evidence type="ECO:0000256" key="8">
    <source>
        <dbReference type="ARBA" id="ARBA00023163"/>
    </source>
</evidence>
<dbReference type="GO" id="GO:0071949">
    <property type="term" value="F:FAD binding"/>
    <property type="evidence" value="ECO:0007669"/>
    <property type="project" value="InterPro"/>
</dbReference>
<dbReference type="GO" id="GO:0003899">
    <property type="term" value="F:DNA-directed RNA polymerase activity"/>
    <property type="evidence" value="ECO:0007669"/>
    <property type="project" value="InterPro"/>
</dbReference>
<keyword evidence="8" id="KW-0804">Transcription</keyword>
<keyword evidence="7" id="KW-0479">Metal-binding</keyword>
<dbReference type="Pfam" id="PF01896">
    <property type="entry name" value="DNA_primase_S"/>
    <property type="match status" value="1"/>
</dbReference>
<dbReference type="EMBL" id="JACSDY010000008">
    <property type="protein sequence ID" value="KAF7421366.1"/>
    <property type="molecule type" value="Genomic_DNA"/>
</dbReference>
<protein>
    <recommendedName>
        <fullName evidence="9">DNA primase</fullName>
        <ecNumber evidence="9">2.7.7.-</ecNumber>
    </recommendedName>
</protein>
<evidence type="ECO:0000256" key="7">
    <source>
        <dbReference type="ARBA" id="ARBA00022723"/>
    </source>
</evidence>
<comment type="caution">
    <text evidence="12">The sequence shown here is derived from an EMBL/GenBank/DDBJ whole genome shotgun (WGS) entry which is preliminary data.</text>
</comment>
<dbReference type="InterPro" id="IPR014052">
    <property type="entry name" value="DNA_primase_ssu_euk/arc"/>
</dbReference>
<organism evidence="12 13">
    <name type="scientific">Vespula pensylvanica</name>
    <name type="common">Western yellow jacket</name>
    <name type="synonym">Wasp</name>
    <dbReference type="NCBI Taxonomy" id="30213"/>
    <lineage>
        <taxon>Eukaryota</taxon>
        <taxon>Metazoa</taxon>
        <taxon>Ecdysozoa</taxon>
        <taxon>Arthropoda</taxon>
        <taxon>Hexapoda</taxon>
        <taxon>Insecta</taxon>
        <taxon>Pterygota</taxon>
        <taxon>Neoptera</taxon>
        <taxon>Endopterygota</taxon>
        <taxon>Hymenoptera</taxon>
        <taxon>Apocrita</taxon>
        <taxon>Aculeata</taxon>
        <taxon>Vespoidea</taxon>
        <taxon>Vespidae</taxon>
        <taxon>Vespinae</taxon>
        <taxon>Vespula</taxon>
    </lineage>
</organism>
<comment type="similarity">
    <text evidence="1 9">Belongs to the eukaryotic-type primase small subunit family.</text>
</comment>
<dbReference type="SUPFAM" id="SSF56747">
    <property type="entry name" value="Prim-pol domain"/>
    <property type="match status" value="1"/>
</dbReference>
<dbReference type="GO" id="GO:0006269">
    <property type="term" value="P:DNA replication, synthesis of primer"/>
    <property type="evidence" value="ECO:0007669"/>
    <property type="project" value="UniProtKB-KW"/>
</dbReference>
<keyword evidence="13" id="KW-1185">Reference proteome</keyword>
<keyword evidence="6 9" id="KW-0235">DNA replication</keyword>
<dbReference type="Proteomes" id="UP000600918">
    <property type="component" value="Unassembled WGS sequence"/>
</dbReference>
<dbReference type="CDD" id="cd04860">
    <property type="entry name" value="AE_Prim_S"/>
    <property type="match status" value="1"/>
</dbReference>
<dbReference type="InterPro" id="IPR007024">
    <property type="entry name" value="BLUF_domain"/>
</dbReference>
<evidence type="ECO:0000256" key="6">
    <source>
        <dbReference type="ARBA" id="ARBA00022705"/>
    </source>
</evidence>
<accession>A0A834U8A0</accession>
<dbReference type="InterPro" id="IPR002755">
    <property type="entry name" value="DNA_primase_S"/>
</dbReference>
<dbReference type="GO" id="GO:0005658">
    <property type="term" value="C:alpha DNA polymerase:primase complex"/>
    <property type="evidence" value="ECO:0007669"/>
    <property type="project" value="UniProtKB-ARBA"/>
</dbReference>
<feature type="region of interest" description="Disordered" evidence="10">
    <location>
        <begin position="632"/>
        <end position="657"/>
    </location>
</feature>
<keyword evidence="4 9" id="KW-0808">Transferase</keyword>
<dbReference type="NCBIfam" id="TIGR00335">
    <property type="entry name" value="primase_sml"/>
    <property type="match status" value="1"/>
</dbReference>
<dbReference type="GO" id="GO:0046872">
    <property type="term" value="F:metal ion binding"/>
    <property type="evidence" value="ECO:0007669"/>
    <property type="project" value="UniProtKB-KW"/>
</dbReference>
<dbReference type="GO" id="GO:0009882">
    <property type="term" value="F:blue light photoreceptor activity"/>
    <property type="evidence" value="ECO:0007669"/>
    <property type="project" value="InterPro"/>
</dbReference>
<evidence type="ECO:0000256" key="5">
    <source>
        <dbReference type="ARBA" id="ARBA00022695"/>
    </source>
</evidence>
<sequence>MSTCDEDIYKYLDIYYQKFFPYEELCAWLGYGDVATLSFREFSFRLSSQLFIRNKSFPIPSQMKAIVLKELPIAINIGAIYNTPSVSKSFVQKELVFDIDISDYDDVRTCCEGSDICTRCWKYILIACKILDICLRHDFGYDLILWIFSGRRGIHCWVCDKAARTLSQSTRSGILNYMRHETLKCFPKEDHFQMRKLNYYDRRVLAIIDPEFIPLCIVDQNLLATEEGVDYFLALLPDNEARTDVKQLFNDRTSSIDRWNSFTEYHKDMINSGVRYWKGLEEYPDHVKLHYCGPRFDSNVTEGTTHLLRCPFSVHNETGKIVIPFDLADVEKFDPSTVPTIKRLITEINILNRNRSIEGDVGYASDCYETSLKKPIDIFRRFVKRYITHTSLHFGRIVKMAETTRKSILDVVEKNLKIINYSTYVTRISYFGEYFHSSEELQEVMKKIVKALHVDSNENLVTGLLLVYPKFYIHLLEAPEDVIYMHFKDICENKIREEKFGKTIVLPTYHHVYHRFFIDWFHVYTLAPSLLEKIEKQTLEDIKRQISNCCMKLYHLCNYISRVMHDDANDVVEILFNLNEKVPQYLPESTVLEFLLNAKSSVLKTVENYLRIYRDVPFIEFYDDTIWPPPSDNMPRYASEKCVDQEKDEDPIRKKTS</sequence>
<feature type="compositionally biased region" description="Basic and acidic residues" evidence="10">
    <location>
        <begin position="638"/>
        <end position="657"/>
    </location>
</feature>
<name>A0A834U8A0_VESPE</name>
<dbReference type="Pfam" id="PF24787">
    <property type="entry name" value="TEX47"/>
    <property type="match status" value="1"/>
</dbReference>
<evidence type="ECO:0000256" key="4">
    <source>
        <dbReference type="ARBA" id="ARBA00022679"/>
    </source>
</evidence>
<dbReference type="AlphaFoldDB" id="A0A834U8A0"/>
<evidence type="ECO:0000313" key="12">
    <source>
        <dbReference type="EMBL" id="KAF7421366.1"/>
    </source>
</evidence>
<dbReference type="EC" id="2.7.7.-" evidence="9"/>
<evidence type="ECO:0000256" key="1">
    <source>
        <dbReference type="ARBA" id="ARBA00009762"/>
    </source>
</evidence>
<evidence type="ECO:0000313" key="13">
    <source>
        <dbReference type="Proteomes" id="UP000600918"/>
    </source>
</evidence>